<comment type="subcellular location">
    <subcellularLocation>
        <location evidence="2">Membrane</location>
        <topology evidence="2">Multi-pass membrane protein</topology>
    </subcellularLocation>
</comment>
<feature type="chain" id="PRO_5034332294" description="RING-type E3 ubiquitin transferase" evidence="15">
    <location>
        <begin position="20"/>
        <end position="626"/>
    </location>
</feature>
<evidence type="ECO:0000256" key="2">
    <source>
        <dbReference type="ARBA" id="ARBA00004141"/>
    </source>
</evidence>
<organism evidence="17 18">
    <name type="scientific">Mucor plumbeus</name>
    <dbReference type="NCBI Taxonomy" id="97098"/>
    <lineage>
        <taxon>Eukaryota</taxon>
        <taxon>Fungi</taxon>
        <taxon>Fungi incertae sedis</taxon>
        <taxon>Mucoromycota</taxon>
        <taxon>Mucoromycotina</taxon>
        <taxon>Mucoromycetes</taxon>
        <taxon>Mucorales</taxon>
        <taxon>Mucorineae</taxon>
        <taxon>Mucoraceae</taxon>
        <taxon>Mucor</taxon>
    </lineage>
</organism>
<evidence type="ECO:0000256" key="5">
    <source>
        <dbReference type="ARBA" id="ARBA00022692"/>
    </source>
</evidence>
<comment type="catalytic activity">
    <reaction evidence="1">
        <text>S-ubiquitinyl-[E2 ubiquitin-conjugating enzyme]-L-cysteine + [acceptor protein]-L-lysine = [E2 ubiquitin-conjugating enzyme]-L-cysteine + N(6)-ubiquitinyl-[acceptor protein]-L-lysine.</text>
        <dbReference type="EC" id="2.3.2.27"/>
    </reaction>
</comment>
<dbReference type="EMBL" id="JAEPRC010000408">
    <property type="protein sequence ID" value="KAG2197929.1"/>
    <property type="molecule type" value="Genomic_DNA"/>
</dbReference>
<feature type="region of interest" description="Disordered" evidence="13">
    <location>
        <begin position="555"/>
        <end position="581"/>
    </location>
</feature>
<feature type="signal peptide" evidence="15">
    <location>
        <begin position="1"/>
        <end position="19"/>
    </location>
</feature>
<dbReference type="Pfam" id="PF13639">
    <property type="entry name" value="zf-RING_2"/>
    <property type="match status" value="1"/>
</dbReference>
<gene>
    <name evidence="17" type="ORF">INT46_001686</name>
</gene>
<dbReference type="OrthoDB" id="8062037at2759"/>
<evidence type="ECO:0000256" key="12">
    <source>
        <dbReference type="PROSITE-ProRule" id="PRU00175"/>
    </source>
</evidence>
<evidence type="ECO:0000256" key="9">
    <source>
        <dbReference type="ARBA" id="ARBA00022833"/>
    </source>
</evidence>
<evidence type="ECO:0000313" key="18">
    <source>
        <dbReference type="Proteomes" id="UP000650833"/>
    </source>
</evidence>
<feature type="domain" description="RING-type" evidence="16">
    <location>
        <begin position="364"/>
        <end position="406"/>
    </location>
</feature>
<dbReference type="InterPro" id="IPR046450">
    <property type="entry name" value="PA_dom_sf"/>
</dbReference>
<keyword evidence="9" id="KW-0862">Zinc</keyword>
<dbReference type="PANTHER" id="PTHR45977:SF4">
    <property type="entry name" value="RING-TYPE DOMAIN-CONTAINING PROTEIN"/>
    <property type="match status" value="1"/>
</dbReference>
<dbReference type="SUPFAM" id="SSF57850">
    <property type="entry name" value="RING/U-box"/>
    <property type="match status" value="1"/>
</dbReference>
<dbReference type="GO" id="GO:0008270">
    <property type="term" value="F:zinc ion binding"/>
    <property type="evidence" value="ECO:0007669"/>
    <property type="project" value="UniProtKB-KW"/>
</dbReference>
<sequence length="626" mass="68806">MKKILISTVFILTSNLVEAGIFLKEKNPFIVQGMTLGAVWLYSNSAAITQTALDVPANRFMKSIHPLDNTPSAYFDGTTGVLYNRDDSCSSSAIQQPIPLPFYSVDDRSTNVPKIALIKKQGGACSIAEKIRNAETEGAIGAIVYDNRMNTNAEDHKLGVPPKSDITIPAYYVDHSVGLELYQQLEKMAGVPIHYIPVNDGTNLTTRISVRVSLIPAGNVKPVAWEYTLLVMLIILGTSIIFSVAMHTYMWKKGQRLNSVVDRYRAPHSEALPMGKALLTVERLYEFPTRTIDSLPDEEERKKVETVLSDEKQREALINTTTASSNAFTNAKYGRSFFGKKKVLKESSLASVIIKIDAPVNNMCVVCLELFKISDEVRKLPCHHEYHCICIDPWLISKSGECPLCKFDCSTDCKSETIIADPNGLVSTSKATGFRSMLLRQYLQFKANRRNGIGQVGGLPTAQVDHIQPFHQSTMVTNIEAPGSPGLRAALRAVEALENVVQQQQQLSPAIEEQQIAYVAATTSCGDNIESTTGTLKIDEPLISLHPHEQALTEKLPFSSADSRDTAHGEALPRPSMTTQNYAPTVATSTSTYMSTPEGRLLPNINISFISLHSIDLDTITNEAIP</sequence>
<evidence type="ECO:0000259" key="16">
    <source>
        <dbReference type="PROSITE" id="PS50089"/>
    </source>
</evidence>
<reference evidence="17" key="1">
    <citation type="submission" date="2020-12" db="EMBL/GenBank/DDBJ databases">
        <title>Metabolic potential, ecology and presence of endohyphal bacteria is reflected in genomic diversity of Mucoromycotina.</title>
        <authorList>
            <person name="Muszewska A."/>
            <person name="Okrasinska A."/>
            <person name="Steczkiewicz K."/>
            <person name="Drgas O."/>
            <person name="Orlowska M."/>
            <person name="Perlinska-Lenart U."/>
            <person name="Aleksandrzak-Piekarczyk T."/>
            <person name="Szatraj K."/>
            <person name="Zielenkiewicz U."/>
            <person name="Pilsyk S."/>
            <person name="Malc E."/>
            <person name="Mieczkowski P."/>
            <person name="Kruszewska J.S."/>
            <person name="Biernat P."/>
            <person name="Pawlowska J."/>
        </authorList>
    </citation>
    <scope>NUCLEOTIDE SEQUENCE</scope>
    <source>
        <strain evidence="17">CBS 226.32</strain>
    </source>
</reference>
<evidence type="ECO:0000256" key="6">
    <source>
        <dbReference type="ARBA" id="ARBA00022723"/>
    </source>
</evidence>
<dbReference type="InterPro" id="IPR001841">
    <property type="entry name" value="Znf_RING"/>
</dbReference>
<keyword evidence="18" id="KW-1185">Reference proteome</keyword>
<evidence type="ECO:0000256" key="3">
    <source>
        <dbReference type="ARBA" id="ARBA00012483"/>
    </source>
</evidence>
<dbReference type="Gene3D" id="3.30.40.10">
    <property type="entry name" value="Zinc/RING finger domain, C3HC4 (zinc finger)"/>
    <property type="match status" value="1"/>
</dbReference>
<dbReference type="GO" id="GO:0006511">
    <property type="term" value="P:ubiquitin-dependent protein catabolic process"/>
    <property type="evidence" value="ECO:0007669"/>
    <property type="project" value="TreeGrafter"/>
</dbReference>
<dbReference type="Proteomes" id="UP000650833">
    <property type="component" value="Unassembled WGS sequence"/>
</dbReference>
<dbReference type="InterPro" id="IPR003137">
    <property type="entry name" value="PA_domain"/>
</dbReference>
<evidence type="ECO:0000256" key="4">
    <source>
        <dbReference type="ARBA" id="ARBA00022679"/>
    </source>
</evidence>
<evidence type="ECO:0000256" key="1">
    <source>
        <dbReference type="ARBA" id="ARBA00000900"/>
    </source>
</evidence>
<evidence type="ECO:0000256" key="8">
    <source>
        <dbReference type="ARBA" id="ARBA00022786"/>
    </source>
</evidence>
<keyword evidence="10 14" id="KW-1133">Transmembrane helix</keyword>
<keyword evidence="7 12" id="KW-0863">Zinc-finger</keyword>
<evidence type="ECO:0000256" key="7">
    <source>
        <dbReference type="ARBA" id="ARBA00022771"/>
    </source>
</evidence>
<accession>A0A8H7QSS5</accession>
<dbReference type="Gene3D" id="3.50.30.30">
    <property type="match status" value="1"/>
</dbReference>
<evidence type="ECO:0000256" key="10">
    <source>
        <dbReference type="ARBA" id="ARBA00022989"/>
    </source>
</evidence>
<feature type="transmembrane region" description="Helical" evidence="14">
    <location>
        <begin position="224"/>
        <end position="246"/>
    </location>
</feature>
<dbReference type="EC" id="2.3.2.27" evidence="3"/>
<dbReference type="SUPFAM" id="SSF52025">
    <property type="entry name" value="PA domain"/>
    <property type="match status" value="1"/>
</dbReference>
<dbReference type="PANTHER" id="PTHR45977">
    <property type="entry name" value="TARGET OF ERK KINASE MPK-1"/>
    <property type="match status" value="1"/>
</dbReference>
<dbReference type="GO" id="GO:0016567">
    <property type="term" value="P:protein ubiquitination"/>
    <property type="evidence" value="ECO:0007669"/>
    <property type="project" value="TreeGrafter"/>
</dbReference>
<name>A0A8H7QSS5_9FUNG</name>
<dbReference type="InterPro" id="IPR013083">
    <property type="entry name" value="Znf_RING/FYVE/PHD"/>
</dbReference>
<keyword evidence="15" id="KW-0732">Signal</keyword>
<evidence type="ECO:0000256" key="14">
    <source>
        <dbReference type="SAM" id="Phobius"/>
    </source>
</evidence>
<dbReference type="GO" id="GO:0016020">
    <property type="term" value="C:membrane"/>
    <property type="evidence" value="ECO:0007669"/>
    <property type="project" value="UniProtKB-SubCell"/>
</dbReference>
<keyword evidence="4" id="KW-0808">Transferase</keyword>
<protein>
    <recommendedName>
        <fullName evidence="3">RING-type E3 ubiquitin transferase</fullName>
        <ecNumber evidence="3">2.3.2.27</ecNumber>
    </recommendedName>
</protein>
<keyword evidence="11 14" id="KW-0472">Membrane</keyword>
<keyword evidence="8" id="KW-0833">Ubl conjugation pathway</keyword>
<dbReference type="Pfam" id="PF02225">
    <property type="entry name" value="PA"/>
    <property type="match status" value="1"/>
</dbReference>
<dbReference type="CDD" id="cd00538">
    <property type="entry name" value="PA"/>
    <property type="match status" value="1"/>
</dbReference>
<comment type="caution">
    <text evidence="17">The sequence shown here is derived from an EMBL/GenBank/DDBJ whole genome shotgun (WGS) entry which is preliminary data.</text>
</comment>
<evidence type="ECO:0000256" key="13">
    <source>
        <dbReference type="SAM" id="MobiDB-lite"/>
    </source>
</evidence>
<dbReference type="PROSITE" id="PS50089">
    <property type="entry name" value="ZF_RING_2"/>
    <property type="match status" value="1"/>
</dbReference>
<dbReference type="GO" id="GO:0061630">
    <property type="term" value="F:ubiquitin protein ligase activity"/>
    <property type="evidence" value="ECO:0007669"/>
    <property type="project" value="UniProtKB-EC"/>
</dbReference>
<keyword evidence="5 14" id="KW-0812">Transmembrane</keyword>
<dbReference type="CDD" id="cd16454">
    <property type="entry name" value="RING-H2_PA-TM-RING"/>
    <property type="match status" value="1"/>
</dbReference>
<dbReference type="SMART" id="SM00184">
    <property type="entry name" value="RING"/>
    <property type="match status" value="1"/>
</dbReference>
<evidence type="ECO:0000256" key="15">
    <source>
        <dbReference type="SAM" id="SignalP"/>
    </source>
</evidence>
<evidence type="ECO:0000313" key="17">
    <source>
        <dbReference type="EMBL" id="KAG2197929.1"/>
    </source>
</evidence>
<keyword evidence="6" id="KW-0479">Metal-binding</keyword>
<evidence type="ECO:0000256" key="11">
    <source>
        <dbReference type="ARBA" id="ARBA00023136"/>
    </source>
</evidence>
<dbReference type="AlphaFoldDB" id="A0A8H7QSS5"/>
<proteinExistence type="predicted"/>